<name>A0A1M5Z5P3_9FIRM</name>
<dbReference type="STRING" id="1121420.SAMN02746098_02925"/>
<dbReference type="OrthoDB" id="2081619at2"/>
<dbReference type="Pfam" id="PF25948">
    <property type="entry name" value="DUF7986"/>
    <property type="match status" value="1"/>
</dbReference>
<dbReference type="InterPro" id="IPR058292">
    <property type="entry name" value="DUF7986"/>
</dbReference>
<evidence type="ECO:0000313" key="1">
    <source>
        <dbReference type="EMBL" id="SHI19213.1"/>
    </source>
</evidence>
<dbReference type="AlphaFoldDB" id="A0A1M5Z5P3"/>
<gene>
    <name evidence="1" type="ORF">SAMN02746098_02925</name>
</gene>
<dbReference type="RefSeq" id="WP_073030464.1">
    <property type="nucleotide sequence ID" value="NZ_FQXJ01000010.1"/>
</dbReference>
<protein>
    <submittedName>
        <fullName evidence="1">Uncharacterized protein</fullName>
    </submittedName>
</protein>
<sequence>MDLKEKYISYRKRLVEIHMQILKEFVNGEDYLKAASILGILDKNNRVVIESTSENDAIYDFNIYGSVRNGSNAFSEYINKYPPSSKVDEELLIAMKKSDIGLYKIADHAQENEIIMLSDVMKESEPIKLIDIGMRENLNPNIFLVTRLINLDEFSMTSGLAFAFAIDHKDYVLKNSRKRMKKVTGFDESVAKFIAFFMLNRSNGLPVLLEKVK</sequence>
<dbReference type="EMBL" id="FQXJ01000010">
    <property type="protein sequence ID" value="SHI19213.1"/>
    <property type="molecule type" value="Genomic_DNA"/>
</dbReference>
<proteinExistence type="predicted"/>
<keyword evidence="2" id="KW-1185">Reference proteome</keyword>
<dbReference type="Proteomes" id="UP000183954">
    <property type="component" value="Unassembled WGS sequence"/>
</dbReference>
<evidence type="ECO:0000313" key="2">
    <source>
        <dbReference type="Proteomes" id="UP000183954"/>
    </source>
</evidence>
<accession>A0A1M5Z5P3</accession>
<reference evidence="2" key="1">
    <citation type="submission" date="2016-11" db="EMBL/GenBank/DDBJ databases">
        <authorList>
            <person name="Varghese N."/>
            <person name="Submissions S."/>
        </authorList>
    </citation>
    <scope>NUCLEOTIDE SEQUENCE [LARGE SCALE GENOMIC DNA]</scope>
    <source>
        <strain evidence="2">DSM 15449</strain>
    </source>
</reference>
<organism evidence="1 2">
    <name type="scientific">Desulfosporosinus lacus DSM 15449</name>
    <dbReference type="NCBI Taxonomy" id="1121420"/>
    <lineage>
        <taxon>Bacteria</taxon>
        <taxon>Bacillati</taxon>
        <taxon>Bacillota</taxon>
        <taxon>Clostridia</taxon>
        <taxon>Eubacteriales</taxon>
        <taxon>Desulfitobacteriaceae</taxon>
        <taxon>Desulfosporosinus</taxon>
    </lineage>
</organism>